<keyword evidence="2" id="KW-1185">Reference proteome</keyword>
<feature type="chain" id="PRO_5028971477" evidence="1">
    <location>
        <begin position="19"/>
        <end position="359"/>
    </location>
</feature>
<feature type="signal peptide" evidence="1">
    <location>
        <begin position="1"/>
        <end position="18"/>
    </location>
</feature>
<evidence type="ECO:0000313" key="2">
    <source>
        <dbReference type="Proteomes" id="UP000492821"/>
    </source>
</evidence>
<protein>
    <submittedName>
        <fullName evidence="3">C-type LECtin</fullName>
    </submittedName>
</protein>
<proteinExistence type="predicted"/>
<dbReference type="AlphaFoldDB" id="A0A7E4VGL3"/>
<reference evidence="3" key="2">
    <citation type="submission" date="2020-10" db="UniProtKB">
        <authorList>
            <consortium name="WormBaseParasite"/>
        </authorList>
    </citation>
    <scope>IDENTIFICATION</scope>
</reference>
<evidence type="ECO:0000313" key="3">
    <source>
        <dbReference type="WBParaSite" id="Pan_g20572.t1"/>
    </source>
</evidence>
<organism evidence="2 3">
    <name type="scientific">Panagrellus redivivus</name>
    <name type="common">Microworm</name>
    <dbReference type="NCBI Taxonomy" id="6233"/>
    <lineage>
        <taxon>Eukaryota</taxon>
        <taxon>Metazoa</taxon>
        <taxon>Ecdysozoa</taxon>
        <taxon>Nematoda</taxon>
        <taxon>Chromadorea</taxon>
        <taxon>Rhabditida</taxon>
        <taxon>Tylenchina</taxon>
        <taxon>Panagrolaimomorpha</taxon>
        <taxon>Panagrolaimoidea</taxon>
        <taxon>Panagrolaimidae</taxon>
        <taxon>Panagrellus</taxon>
    </lineage>
</organism>
<dbReference type="WBParaSite" id="Pan_g20572.t1">
    <property type="protein sequence ID" value="Pan_g20572.t1"/>
    <property type="gene ID" value="Pan_g20572"/>
</dbReference>
<evidence type="ECO:0000256" key="1">
    <source>
        <dbReference type="SAM" id="SignalP"/>
    </source>
</evidence>
<name>A0A7E4VGL3_PANRE</name>
<sequence>MTILALFVLVLLFQNGTTLPTLCNNQNFDDHRHLYGQVKVSCYVFRPGTCLVIGPNKVDISIAQMECTYKYGGQLVVPKNADDVFAITKRLHFYPSLPADYAESKFYLGLIGNTGHGDLRIDVSKYSNTLEEKFWSRVMMSPTAGRIEPSEYPFADGQRQLLSGEKVNQPTVGSCIDKVIGLNPKTAKFEVLNGNDKHYYLCETPRWPKYKCPQGYLLDRSQPMCFKAYPGEWNCFEARIKCRQEKSVIGRSRLVGYKGYAYEAFLTYLLNEDVSIPKGKFHTAMLFKDNFSFCDDGSHCKTSCNGRPTVFGISSIQKTGIRDNPYQTDSVCRPEDSVDRIVRYFKFGVICSVRPDQTV</sequence>
<dbReference type="Proteomes" id="UP000492821">
    <property type="component" value="Unassembled WGS sequence"/>
</dbReference>
<accession>A0A7E4VGL3</accession>
<reference evidence="2" key="1">
    <citation type="journal article" date="2013" name="Genetics">
        <title>The draft genome and transcriptome of Panagrellus redivivus are shaped by the harsh demands of a free-living lifestyle.</title>
        <authorList>
            <person name="Srinivasan J."/>
            <person name="Dillman A.R."/>
            <person name="Macchietto M.G."/>
            <person name="Heikkinen L."/>
            <person name="Lakso M."/>
            <person name="Fracchia K.M."/>
            <person name="Antoshechkin I."/>
            <person name="Mortazavi A."/>
            <person name="Wong G."/>
            <person name="Sternberg P.W."/>
        </authorList>
    </citation>
    <scope>NUCLEOTIDE SEQUENCE [LARGE SCALE GENOMIC DNA]</scope>
    <source>
        <strain evidence="2">MT8872</strain>
    </source>
</reference>
<keyword evidence="1" id="KW-0732">Signal</keyword>